<keyword evidence="2" id="KW-1185">Reference proteome</keyword>
<evidence type="ECO:0000313" key="2">
    <source>
        <dbReference type="Proteomes" id="UP000191901"/>
    </source>
</evidence>
<dbReference type="OrthoDB" id="581801at2"/>
<dbReference type="Proteomes" id="UP000191901">
    <property type="component" value="Chromosome"/>
</dbReference>
<dbReference type="AlphaFoldDB" id="A0A1Z3HN16"/>
<dbReference type="KEGG" id="hhg:XM38_026100"/>
<proteinExistence type="predicted"/>
<evidence type="ECO:0000313" key="1">
    <source>
        <dbReference type="EMBL" id="ASC71656.1"/>
    </source>
</evidence>
<dbReference type="RefSeq" id="WP_080811564.1">
    <property type="nucleotide sequence ID" value="NZ_CP021983.2"/>
</dbReference>
<protein>
    <submittedName>
        <fullName evidence="1">Uncharacterized protein</fullName>
    </submittedName>
</protein>
<organism evidence="1 2">
    <name type="scientific">Halomicronema hongdechloris C2206</name>
    <dbReference type="NCBI Taxonomy" id="1641165"/>
    <lineage>
        <taxon>Bacteria</taxon>
        <taxon>Bacillati</taxon>
        <taxon>Cyanobacteriota</taxon>
        <taxon>Cyanophyceae</taxon>
        <taxon>Nodosilineales</taxon>
        <taxon>Nodosilineaceae</taxon>
        <taxon>Halomicronema</taxon>
    </lineage>
</organism>
<sequence length="210" mass="24996">MDYRFLQQHIKPYKEAGYTTIRLNAQKSVLEKEYHRLLGLNLSYQQLEQAIFNREKDRIKAIDPFEVYVFPERYKLNEIRTKVFELAHVSSLQELRGEFPALKDKDFDFRYKLPWVECLLMIAKITQQARLNQEFYDAVERAIEIELKSLEDDFYRHETSDLDLYTLLSDNKLAGPVFQKNQSNSSSLMRAYITRKCEKVGLNPSEYFLV</sequence>
<reference evidence="1 2" key="1">
    <citation type="journal article" date="2016" name="Biochim. Biophys. Acta">
        <title>Characterization of red-shifted phycobilisomes isolated from the chlorophyll f-containing cyanobacterium Halomicronema hongdechloris.</title>
        <authorList>
            <person name="Li Y."/>
            <person name="Lin Y."/>
            <person name="Garvey C.J."/>
            <person name="Birch D."/>
            <person name="Corkery R.W."/>
            <person name="Loughlin P.C."/>
            <person name="Scheer H."/>
            <person name="Willows R.D."/>
            <person name="Chen M."/>
        </authorList>
    </citation>
    <scope>NUCLEOTIDE SEQUENCE [LARGE SCALE GENOMIC DNA]</scope>
    <source>
        <strain evidence="1 2">C2206</strain>
    </source>
</reference>
<name>A0A1Z3HN16_9CYAN</name>
<dbReference type="EMBL" id="CP021983">
    <property type="protein sequence ID" value="ASC71656.1"/>
    <property type="molecule type" value="Genomic_DNA"/>
</dbReference>
<dbReference type="STRING" id="1641165.XM38_18380"/>
<accession>A0A1Z3HN16</accession>
<gene>
    <name evidence="1" type="ORF">XM38_026100</name>
</gene>